<dbReference type="Proteomes" id="UP000799776">
    <property type="component" value="Unassembled WGS sequence"/>
</dbReference>
<evidence type="ECO:0000256" key="2">
    <source>
        <dbReference type="SAM" id="Phobius"/>
    </source>
</evidence>
<evidence type="ECO:0000313" key="3">
    <source>
        <dbReference type="EMBL" id="KAF2089751.1"/>
    </source>
</evidence>
<dbReference type="PANTHER" id="PTHR41807">
    <property type="entry name" value="GLUTATHIONE TRANSFERASE 3"/>
    <property type="match status" value="1"/>
</dbReference>
<name>A0A6A5YG57_9PEZI</name>
<keyword evidence="4" id="KW-1185">Reference proteome</keyword>
<feature type="region of interest" description="Disordered" evidence="1">
    <location>
        <begin position="57"/>
        <end position="115"/>
    </location>
</feature>
<dbReference type="PANTHER" id="PTHR41807:SF1">
    <property type="entry name" value="GLUTATHIONE TRANSFERASE 3"/>
    <property type="match status" value="1"/>
</dbReference>
<evidence type="ECO:0000256" key="1">
    <source>
        <dbReference type="SAM" id="MobiDB-lite"/>
    </source>
</evidence>
<keyword evidence="2" id="KW-1133">Transmembrane helix</keyword>
<proteinExistence type="predicted"/>
<protein>
    <submittedName>
        <fullName evidence="3">Uncharacterized protein</fullName>
    </submittedName>
</protein>
<accession>A0A6A5YG57</accession>
<dbReference type="GO" id="GO:0016020">
    <property type="term" value="C:membrane"/>
    <property type="evidence" value="ECO:0007669"/>
    <property type="project" value="TreeGrafter"/>
</dbReference>
<gene>
    <name evidence="3" type="ORF">K490DRAFT_55322</name>
</gene>
<dbReference type="InterPro" id="IPR038872">
    <property type="entry name" value="Put_GTT3"/>
</dbReference>
<feature type="transmembrane region" description="Helical" evidence="2">
    <location>
        <begin position="187"/>
        <end position="210"/>
    </location>
</feature>
<reference evidence="3" key="1">
    <citation type="journal article" date="2020" name="Stud. Mycol.">
        <title>101 Dothideomycetes genomes: a test case for predicting lifestyles and emergence of pathogens.</title>
        <authorList>
            <person name="Haridas S."/>
            <person name="Albert R."/>
            <person name="Binder M."/>
            <person name="Bloem J."/>
            <person name="Labutti K."/>
            <person name="Salamov A."/>
            <person name="Andreopoulos B."/>
            <person name="Baker S."/>
            <person name="Barry K."/>
            <person name="Bills G."/>
            <person name="Bluhm B."/>
            <person name="Cannon C."/>
            <person name="Castanera R."/>
            <person name="Culley D."/>
            <person name="Daum C."/>
            <person name="Ezra D."/>
            <person name="Gonzalez J."/>
            <person name="Henrissat B."/>
            <person name="Kuo A."/>
            <person name="Liang C."/>
            <person name="Lipzen A."/>
            <person name="Lutzoni F."/>
            <person name="Magnuson J."/>
            <person name="Mondo S."/>
            <person name="Nolan M."/>
            <person name="Ohm R."/>
            <person name="Pangilinan J."/>
            <person name="Park H.-J."/>
            <person name="Ramirez L."/>
            <person name="Alfaro M."/>
            <person name="Sun H."/>
            <person name="Tritt A."/>
            <person name="Yoshinaga Y."/>
            <person name="Zwiers L.-H."/>
            <person name="Turgeon B."/>
            <person name="Goodwin S."/>
            <person name="Spatafora J."/>
            <person name="Crous P."/>
            <person name="Grigoriev I."/>
        </authorList>
    </citation>
    <scope>NUCLEOTIDE SEQUENCE</scope>
    <source>
        <strain evidence="3">CBS 121410</strain>
    </source>
</reference>
<dbReference type="AlphaFoldDB" id="A0A6A5YG57"/>
<organism evidence="3 4">
    <name type="scientific">Saccharata proteae CBS 121410</name>
    <dbReference type="NCBI Taxonomy" id="1314787"/>
    <lineage>
        <taxon>Eukaryota</taxon>
        <taxon>Fungi</taxon>
        <taxon>Dikarya</taxon>
        <taxon>Ascomycota</taxon>
        <taxon>Pezizomycotina</taxon>
        <taxon>Dothideomycetes</taxon>
        <taxon>Dothideomycetes incertae sedis</taxon>
        <taxon>Botryosphaeriales</taxon>
        <taxon>Saccharataceae</taxon>
        <taxon>Saccharata</taxon>
    </lineage>
</organism>
<evidence type="ECO:0000313" key="4">
    <source>
        <dbReference type="Proteomes" id="UP000799776"/>
    </source>
</evidence>
<keyword evidence="2" id="KW-0472">Membrane</keyword>
<dbReference type="OrthoDB" id="4034134at2759"/>
<dbReference type="EMBL" id="ML978714">
    <property type="protein sequence ID" value="KAF2089751.1"/>
    <property type="molecule type" value="Genomic_DNA"/>
</dbReference>
<feature type="transmembrane region" description="Helical" evidence="2">
    <location>
        <begin position="245"/>
        <end position="267"/>
    </location>
</feature>
<keyword evidence="2" id="KW-0812">Transmembrane</keyword>
<sequence>MTAWLNKHKKVDLLQLADVARLQLEDGLLKDEVVSALDDHLRANASALSSNAAFTGYYERSGSPAGRTPGRRTTRAATAAPDVLDNEPRSTRRRRVPYVKQESPESPVNFDATPQRRSDAVAGADVQTPATTQHIASNTHLPESPLPASPAAVADVIERQEKIVGTKLWDAWLATGVLQWLLCVRELASSVVGVESFALAIEVLFLQYAIVPWSYAFDTPAISAIGLNAQPVYVPNAFVLLEPHFWSVVLLWLSTSVLAPLAVAHLFNFTTRSNSTRSTEETAVEKPASRADPLTYNVVKALVTYIVYTKGARFGLISDNAVTWVEAALPGGQNCQLIGAGIGALTTIYEAVLSR</sequence>